<protein>
    <submittedName>
        <fullName evidence="1">Uncharacterized protein</fullName>
    </submittedName>
</protein>
<evidence type="ECO:0000313" key="1">
    <source>
        <dbReference type="EMBL" id="MEM0541012.1"/>
    </source>
</evidence>
<dbReference type="Proteomes" id="UP001460072">
    <property type="component" value="Unassembled WGS sequence"/>
</dbReference>
<proteinExistence type="predicted"/>
<gene>
    <name evidence="1" type="ORF">WFZ85_00130</name>
</gene>
<accession>A0ABU9N2H4</accession>
<comment type="caution">
    <text evidence="1">The sequence shown here is derived from an EMBL/GenBank/DDBJ whole genome shotgun (WGS) entry which is preliminary data.</text>
</comment>
<reference evidence="1 2" key="1">
    <citation type="submission" date="2024-03" db="EMBL/GenBank/DDBJ databases">
        <title>Two novel species of the genus Flavobacterium exhibiting potentially degradation of complex polysaccharides.</title>
        <authorList>
            <person name="Lian X."/>
        </authorList>
    </citation>
    <scope>NUCLEOTIDE SEQUENCE [LARGE SCALE GENOMIC DNA]</scope>
    <source>
        <strain evidence="2">j3</strain>
    </source>
</reference>
<organism evidence="1 2">
    <name type="scientific">Flavobacterium aureirubrum</name>
    <dbReference type="NCBI Taxonomy" id="3133147"/>
    <lineage>
        <taxon>Bacteria</taxon>
        <taxon>Pseudomonadati</taxon>
        <taxon>Bacteroidota</taxon>
        <taxon>Flavobacteriia</taxon>
        <taxon>Flavobacteriales</taxon>
        <taxon>Flavobacteriaceae</taxon>
        <taxon>Flavobacterium</taxon>
    </lineage>
</organism>
<name>A0ABU9N2H4_9FLAO</name>
<evidence type="ECO:0000313" key="2">
    <source>
        <dbReference type="Proteomes" id="UP001460072"/>
    </source>
</evidence>
<keyword evidence="2" id="KW-1185">Reference proteome</keyword>
<dbReference type="RefSeq" id="WP_342694258.1">
    <property type="nucleotide sequence ID" value="NZ_JBCGDO010000001.1"/>
</dbReference>
<dbReference type="EMBL" id="JBCGDO010000001">
    <property type="protein sequence ID" value="MEM0541012.1"/>
    <property type="molecule type" value="Genomic_DNA"/>
</dbReference>
<sequence length="404" mass="48054">MGKLSDKEQEVLDFLLDFVNMEIFSIEQQERDLGRLDYSLCSDDAEKQTITTKKVQKFKKRLSKCNPIIAGYLNALTTPDPLNTEFEELREIITKNFLFTEYYELFEELVNSDIKDFERYQFESVIESLGYDYKPLKDFVQGVCDVNSYFTYKSFLDIPNDSELNYDKVVKKLNDAFFKLEAFMSGTINDYKHFDFNTAFTELFYFTRKSENYNYENCKRVGQYWGLTEQIRVDYDKTNFDNVKAYNNKAFCHDCDVITSIAWDRIEEFNSFQTPDEVEEQTRKKSISDLMKPTTKSPEVVKVESRETETKFPSEDNPYPRIFTSVDAYIKFKNLYDEFEKSNQNLANYSFVFHRMKKDHLIYKDLKQLEFIDFLSSFEIHLDRLKPISQLGNNDLREGIYNRI</sequence>